<dbReference type="Proteomes" id="UP000249566">
    <property type="component" value="Chromosome 1"/>
</dbReference>
<name>A0AAX2IYB8_LEGPN</name>
<reference evidence="1 2" key="1">
    <citation type="submission" date="2018-06" db="EMBL/GenBank/DDBJ databases">
        <authorList>
            <consortium name="Pathogen Informatics"/>
            <person name="Doyle S."/>
        </authorList>
    </citation>
    <scope>NUCLEOTIDE SEQUENCE [LARGE SCALE GENOMIC DNA]</scope>
    <source>
        <strain evidence="1 2">NCTC12272</strain>
    </source>
</reference>
<sequence length="99" mass="11052">MDIIAASSLFACKRESQTKISKKHKVLFATLKKLHGTKGTSGSPALGLGYSRPHLKLPTWGIGDILDLVIIINDHKVKLFPSVCYRYFVSFDKTLDIDF</sequence>
<dbReference type="AlphaFoldDB" id="A0AAX2IYB8"/>
<proteinExistence type="predicted"/>
<accession>A0AAX2IYB8</accession>
<dbReference type="EMBL" id="LS483412">
    <property type="protein sequence ID" value="SQG91169.1"/>
    <property type="molecule type" value="Genomic_DNA"/>
</dbReference>
<protein>
    <submittedName>
        <fullName evidence="1">Uncharacterized protein</fullName>
    </submittedName>
</protein>
<organism evidence="1 2">
    <name type="scientific">Legionella pneumophila subsp. pascullei</name>
    <dbReference type="NCBI Taxonomy" id="91890"/>
    <lineage>
        <taxon>Bacteria</taxon>
        <taxon>Pseudomonadati</taxon>
        <taxon>Pseudomonadota</taxon>
        <taxon>Gammaproteobacteria</taxon>
        <taxon>Legionellales</taxon>
        <taxon>Legionellaceae</taxon>
        <taxon>Legionella</taxon>
    </lineage>
</organism>
<evidence type="ECO:0000313" key="2">
    <source>
        <dbReference type="Proteomes" id="UP000249566"/>
    </source>
</evidence>
<evidence type="ECO:0000313" key="1">
    <source>
        <dbReference type="EMBL" id="SQG91169.1"/>
    </source>
</evidence>
<gene>
    <name evidence="1" type="ORF">NCTC12272_02382</name>
</gene>